<dbReference type="PANTHER" id="PTHR22746">
    <property type="entry name" value="RAB6A-GEF COMPLEX PARTNER PROTEIN 1"/>
    <property type="match status" value="1"/>
</dbReference>
<dbReference type="GO" id="GO:0042147">
    <property type="term" value="P:retrograde transport, endosome to Golgi"/>
    <property type="evidence" value="ECO:0007669"/>
    <property type="project" value="TreeGrafter"/>
</dbReference>
<feature type="domain" description="RIC1 C-terminal alpha solenoid region" evidence="3">
    <location>
        <begin position="185"/>
        <end position="274"/>
    </location>
</feature>
<organism evidence="4 5">
    <name type="scientific">Arachis hypogaea</name>
    <name type="common">Peanut</name>
    <dbReference type="NCBI Taxonomy" id="3818"/>
    <lineage>
        <taxon>Eukaryota</taxon>
        <taxon>Viridiplantae</taxon>
        <taxon>Streptophyta</taxon>
        <taxon>Embryophyta</taxon>
        <taxon>Tracheophyta</taxon>
        <taxon>Spermatophyta</taxon>
        <taxon>Magnoliopsida</taxon>
        <taxon>eudicotyledons</taxon>
        <taxon>Gunneridae</taxon>
        <taxon>Pentapetalae</taxon>
        <taxon>rosids</taxon>
        <taxon>fabids</taxon>
        <taxon>Fabales</taxon>
        <taxon>Fabaceae</taxon>
        <taxon>Papilionoideae</taxon>
        <taxon>50 kb inversion clade</taxon>
        <taxon>dalbergioids sensu lato</taxon>
        <taxon>Dalbergieae</taxon>
        <taxon>Pterocarpus clade</taxon>
        <taxon>Arachis</taxon>
    </lineage>
</organism>
<comment type="subcellular location">
    <subcellularLocation>
        <location evidence="1">Membrane</location>
    </subcellularLocation>
</comment>
<dbReference type="GO" id="GO:0006886">
    <property type="term" value="P:intracellular protein transport"/>
    <property type="evidence" value="ECO:0007669"/>
    <property type="project" value="InterPro"/>
</dbReference>
<evidence type="ECO:0000259" key="3">
    <source>
        <dbReference type="Pfam" id="PF07064"/>
    </source>
</evidence>
<sequence>MLLHHCRKDCRRPSLSGTTIVVWLSVLLPPSRIAAFSSSSSARQFLVFICSIALLPPSVGRSVTIVFVWSSQILLTHHRLLSCVRRLASVSVTILPPSSQTAQKKNPSPFQFPSFEFREQKLNQEKNLRLRRYLKLQKAILVKATWQCFTQQILMANMLFLRRWMSRISETFIATSSKVGEGTFSRDKIEEALRLADLSAEKPHFSHCLEWLLFTVFEADISRPNANKNQLSVPKHAKRSLLEKTCDLIRNFSEYLDVVVSVARKTDGCHWTDLL</sequence>
<keyword evidence="5" id="KW-1185">Reference proteome</keyword>
<dbReference type="EMBL" id="SDMP01000006">
    <property type="protein sequence ID" value="RYR53707.1"/>
    <property type="molecule type" value="Genomic_DNA"/>
</dbReference>
<reference evidence="4 5" key="1">
    <citation type="submission" date="2019-01" db="EMBL/GenBank/DDBJ databases">
        <title>Sequencing of cultivated peanut Arachis hypogaea provides insights into genome evolution and oil improvement.</title>
        <authorList>
            <person name="Chen X."/>
        </authorList>
    </citation>
    <scope>NUCLEOTIDE SEQUENCE [LARGE SCALE GENOMIC DNA]</scope>
    <source>
        <strain evidence="5">cv. Fuhuasheng</strain>
        <tissue evidence="4">Leaves</tissue>
    </source>
</reference>
<dbReference type="InterPro" id="IPR009771">
    <property type="entry name" value="RIC1_C"/>
</dbReference>
<evidence type="ECO:0000256" key="1">
    <source>
        <dbReference type="ARBA" id="ARBA00004370"/>
    </source>
</evidence>
<proteinExistence type="predicted"/>
<evidence type="ECO:0000313" key="5">
    <source>
        <dbReference type="Proteomes" id="UP000289738"/>
    </source>
</evidence>
<evidence type="ECO:0000256" key="2">
    <source>
        <dbReference type="ARBA" id="ARBA00023136"/>
    </source>
</evidence>
<dbReference type="GO" id="GO:0000139">
    <property type="term" value="C:Golgi membrane"/>
    <property type="evidence" value="ECO:0007669"/>
    <property type="project" value="TreeGrafter"/>
</dbReference>
<dbReference type="PANTHER" id="PTHR22746:SF10">
    <property type="entry name" value="GUANINE NUCLEOTIDE EXCHANGE FACTOR SUBUNIT RIC1"/>
    <property type="match status" value="1"/>
</dbReference>
<name>A0A445CS11_ARAHY</name>
<comment type="caution">
    <text evidence="4">The sequence shown here is derived from an EMBL/GenBank/DDBJ whole genome shotgun (WGS) entry which is preliminary data.</text>
</comment>
<gene>
    <name evidence="4" type="ORF">Ahy_A06g028927</name>
</gene>
<dbReference type="GO" id="GO:0034066">
    <property type="term" value="C:Ric1-Rgp1 guanyl-nucleotide exchange factor complex"/>
    <property type="evidence" value="ECO:0007669"/>
    <property type="project" value="InterPro"/>
</dbReference>
<dbReference type="InterPro" id="IPR040096">
    <property type="entry name" value="Ric1"/>
</dbReference>
<evidence type="ECO:0000313" key="4">
    <source>
        <dbReference type="EMBL" id="RYR53707.1"/>
    </source>
</evidence>
<keyword evidence="2" id="KW-0472">Membrane</keyword>
<protein>
    <recommendedName>
        <fullName evidence="3">RIC1 C-terminal alpha solenoid region domain-containing protein</fullName>
    </recommendedName>
</protein>
<dbReference type="Pfam" id="PF07064">
    <property type="entry name" value="RIC1"/>
    <property type="match status" value="1"/>
</dbReference>
<dbReference type="GO" id="GO:0005829">
    <property type="term" value="C:cytosol"/>
    <property type="evidence" value="ECO:0007669"/>
    <property type="project" value="TreeGrafter"/>
</dbReference>
<dbReference type="AlphaFoldDB" id="A0A445CS11"/>
<dbReference type="Proteomes" id="UP000289738">
    <property type="component" value="Chromosome A06"/>
</dbReference>
<accession>A0A445CS11</accession>